<dbReference type="EMBL" id="LCLS01000017">
    <property type="protein sequence ID" value="KKU21431.1"/>
    <property type="molecule type" value="Genomic_DNA"/>
</dbReference>
<protein>
    <submittedName>
        <fullName evidence="2">Uncharacterized protein</fullName>
    </submittedName>
</protein>
<comment type="caution">
    <text evidence="2">The sequence shown here is derived from an EMBL/GenBank/DDBJ whole genome shotgun (WGS) entry which is preliminary data.</text>
</comment>
<evidence type="ECO:0000313" key="2">
    <source>
        <dbReference type="EMBL" id="KKU21431.1"/>
    </source>
</evidence>
<dbReference type="AlphaFoldDB" id="A0A0G1NLU9"/>
<sequence length="102" mass="11070">MVSGRPLSATLASGHSRGHPSRTGQAAYYRCATCPSGSDFRSPMGYGNRLGKARGRIMAPLLSYAFVPIGLDKDILVLVRVKTPYRRLNKLPLGGSYDTITR</sequence>
<evidence type="ECO:0000313" key="3">
    <source>
        <dbReference type="Proteomes" id="UP000034107"/>
    </source>
</evidence>
<dbReference type="Proteomes" id="UP000034107">
    <property type="component" value="Unassembled WGS sequence"/>
</dbReference>
<name>A0A0G1NLU9_9BACT</name>
<reference evidence="2 3" key="1">
    <citation type="journal article" date="2015" name="Nature">
        <title>rRNA introns, odd ribosomes, and small enigmatic genomes across a large radiation of phyla.</title>
        <authorList>
            <person name="Brown C.T."/>
            <person name="Hug L.A."/>
            <person name="Thomas B.C."/>
            <person name="Sharon I."/>
            <person name="Castelle C.J."/>
            <person name="Singh A."/>
            <person name="Wilkins M.J."/>
            <person name="Williams K.H."/>
            <person name="Banfield J.F."/>
        </authorList>
    </citation>
    <scope>NUCLEOTIDE SEQUENCE [LARGE SCALE GENOMIC DNA]</scope>
</reference>
<accession>A0A0G1NLU9</accession>
<feature type="region of interest" description="Disordered" evidence="1">
    <location>
        <begin position="1"/>
        <end position="24"/>
    </location>
</feature>
<organism evidence="2 3">
    <name type="scientific">Candidatus Nomurabacteria bacterium GW2011_GWA1_46_11</name>
    <dbReference type="NCBI Taxonomy" id="1618732"/>
    <lineage>
        <taxon>Bacteria</taxon>
        <taxon>Candidatus Nomuraibacteriota</taxon>
    </lineage>
</organism>
<evidence type="ECO:0000256" key="1">
    <source>
        <dbReference type="SAM" id="MobiDB-lite"/>
    </source>
</evidence>
<gene>
    <name evidence="2" type="ORF">UX31_C0017G0015</name>
</gene>
<proteinExistence type="predicted"/>